<accession>A0A851GIR5</accession>
<dbReference type="EMBL" id="JACBAZ010000008">
    <property type="protein sequence ID" value="NWK57236.1"/>
    <property type="molecule type" value="Genomic_DNA"/>
</dbReference>
<dbReference type="AlphaFoldDB" id="A0A851GIR5"/>
<evidence type="ECO:0008006" key="4">
    <source>
        <dbReference type="Google" id="ProtNLM"/>
    </source>
</evidence>
<keyword evidence="3" id="KW-1185">Reference proteome</keyword>
<comment type="caution">
    <text evidence="2">The sequence shown here is derived from an EMBL/GenBank/DDBJ whole genome shotgun (WGS) entry which is preliminary data.</text>
</comment>
<keyword evidence="1" id="KW-1133">Transmembrane helix</keyword>
<name>A0A851GIR5_9BACT</name>
<feature type="transmembrane region" description="Helical" evidence="1">
    <location>
        <begin position="6"/>
        <end position="23"/>
    </location>
</feature>
<proteinExistence type="predicted"/>
<organism evidence="2 3">
    <name type="scientific">Oceaniferula marina</name>
    <dbReference type="NCBI Taxonomy" id="2748318"/>
    <lineage>
        <taxon>Bacteria</taxon>
        <taxon>Pseudomonadati</taxon>
        <taxon>Verrucomicrobiota</taxon>
        <taxon>Verrucomicrobiia</taxon>
        <taxon>Verrucomicrobiales</taxon>
        <taxon>Verrucomicrobiaceae</taxon>
        <taxon>Oceaniferula</taxon>
    </lineage>
</organism>
<sequence length="163" mass="18010">MTKSNFIIAAVFATVVAVLLWWFSDTQVIKRKTHALAETASVARADGKGARALKTKDLAGLLSNEVIGSVEVSRLSDSFSKDEMLSAHHMLVHNCRSASAIFSDMEIEIDDETGTSATVTASLDLLVTDTRGEEYKESCLASLTWKKNDQDQWSLHRIQIHQQ</sequence>
<evidence type="ECO:0000313" key="3">
    <source>
        <dbReference type="Proteomes" id="UP000557872"/>
    </source>
</evidence>
<reference evidence="2 3" key="1">
    <citation type="submission" date="2020-07" db="EMBL/GenBank/DDBJ databases">
        <title>Roseicoccus Jingziensis gen. nov., sp. nov., isolated from coastal seawater.</title>
        <authorList>
            <person name="Feng X."/>
        </authorList>
    </citation>
    <scope>NUCLEOTIDE SEQUENCE [LARGE SCALE GENOMIC DNA]</scope>
    <source>
        <strain evidence="2 3">N1E253</strain>
    </source>
</reference>
<protein>
    <recommendedName>
        <fullName evidence="4">SnoaL-like domain-containing protein</fullName>
    </recommendedName>
</protein>
<dbReference type="RefSeq" id="WP_178934054.1">
    <property type="nucleotide sequence ID" value="NZ_JACBAZ010000008.1"/>
</dbReference>
<evidence type="ECO:0000256" key="1">
    <source>
        <dbReference type="SAM" id="Phobius"/>
    </source>
</evidence>
<gene>
    <name evidence="2" type="ORF">HW115_16560</name>
</gene>
<keyword evidence="1" id="KW-0812">Transmembrane</keyword>
<dbReference type="Proteomes" id="UP000557872">
    <property type="component" value="Unassembled WGS sequence"/>
</dbReference>
<keyword evidence="1" id="KW-0472">Membrane</keyword>
<evidence type="ECO:0000313" key="2">
    <source>
        <dbReference type="EMBL" id="NWK57236.1"/>
    </source>
</evidence>